<keyword evidence="6" id="KW-0175">Coiled coil</keyword>
<dbReference type="GO" id="GO:0046983">
    <property type="term" value="F:protein dimerization activity"/>
    <property type="evidence" value="ECO:0007669"/>
    <property type="project" value="InterPro"/>
</dbReference>
<feature type="coiled-coil region" evidence="6">
    <location>
        <begin position="331"/>
        <end position="358"/>
    </location>
</feature>
<dbReference type="Pfam" id="PF07730">
    <property type="entry name" value="HisKA_3"/>
    <property type="match status" value="1"/>
</dbReference>
<keyword evidence="5" id="KW-0902">Two-component regulatory system</keyword>
<dbReference type="PANTHER" id="PTHR24421">
    <property type="entry name" value="NITRATE/NITRITE SENSOR PROTEIN NARX-RELATED"/>
    <property type="match status" value="1"/>
</dbReference>
<keyword evidence="3" id="KW-0808">Transferase</keyword>
<dbReference type="Gene3D" id="3.30.565.10">
    <property type="entry name" value="Histidine kinase-like ATPase, C-terminal domain"/>
    <property type="match status" value="1"/>
</dbReference>
<dbReference type="EC" id="2.7.13.3" evidence="2"/>
<dbReference type="SUPFAM" id="SSF55874">
    <property type="entry name" value="ATPase domain of HSP90 chaperone/DNA topoisomerase II/histidine kinase"/>
    <property type="match status" value="1"/>
</dbReference>
<dbReference type="SMART" id="SM00065">
    <property type="entry name" value="GAF"/>
    <property type="match status" value="2"/>
</dbReference>
<dbReference type="InterPro" id="IPR050482">
    <property type="entry name" value="Sensor_HK_TwoCompSys"/>
</dbReference>
<dbReference type="Pfam" id="PF13185">
    <property type="entry name" value="GAF_2"/>
    <property type="match status" value="1"/>
</dbReference>
<dbReference type="Pfam" id="PF02518">
    <property type="entry name" value="HATPase_c"/>
    <property type="match status" value="1"/>
</dbReference>
<dbReference type="PANTHER" id="PTHR24421:SF40">
    <property type="entry name" value="SENSOR HISTIDINE KINASE YHCY"/>
    <property type="match status" value="1"/>
</dbReference>
<evidence type="ECO:0000256" key="6">
    <source>
        <dbReference type="SAM" id="Coils"/>
    </source>
</evidence>
<evidence type="ECO:0000256" key="4">
    <source>
        <dbReference type="ARBA" id="ARBA00022777"/>
    </source>
</evidence>
<gene>
    <name evidence="8" type="ORF">CGZ90_05190</name>
</gene>
<keyword evidence="4" id="KW-0418">Kinase</keyword>
<dbReference type="InterPro" id="IPR003594">
    <property type="entry name" value="HATPase_dom"/>
</dbReference>
<dbReference type="InterPro" id="IPR036890">
    <property type="entry name" value="HATPase_C_sf"/>
</dbReference>
<dbReference type="Gene3D" id="1.20.5.1930">
    <property type="match status" value="1"/>
</dbReference>
<evidence type="ECO:0000256" key="3">
    <source>
        <dbReference type="ARBA" id="ARBA00022679"/>
    </source>
</evidence>
<comment type="catalytic activity">
    <reaction evidence="1">
        <text>ATP + protein L-histidine = ADP + protein N-phospho-L-histidine.</text>
        <dbReference type="EC" id="2.7.13.3"/>
    </reaction>
</comment>
<dbReference type="InterPro" id="IPR003018">
    <property type="entry name" value="GAF"/>
</dbReference>
<dbReference type="InterPro" id="IPR029016">
    <property type="entry name" value="GAF-like_dom_sf"/>
</dbReference>
<dbReference type="CDD" id="cd16917">
    <property type="entry name" value="HATPase_UhpB-NarQ-NarX-like"/>
    <property type="match status" value="1"/>
</dbReference>
<dbReference type="AlphaFoldDB" id="A0A235FD32"/>
<evidence type="ECO:0000256" key="5">
    <source>
        <dbReference type="ARBA" id="ARBA00023012"/>
    </source>
</evidence>
<dbReference type="Proteomes" id="UP000215059">
    <property type="component" value="Unassembled WGS sequence"/>
</dbReference>
<reference evidence="8 9" key="1">
    <citation type="submission" date="2017-07" db="EMBL/GenBank/DDBJ databases">
        <title>Fictibacillus sp. nov. GDSW-R2A3 Genome sequencing and assembly.</title>
        <authorList>
            <person name="Mayilraj S."/>
        </authorList>
    </citation>
    <scope>NUCLEOTIDE SEQUENCE [LARGE SCALE GENOMIC DNA]</scope>
    <source>
        <strain evidence="8 9">GDSW-R2A3</strain>
    </source>
</reference>
<evidence type="ECO:0000313" key="8">
    <source>
        <dbReference type="EMBL" id="OYD59290.1"/>
    </source>
</evidence>
<dbReference type="InterPro" id="IPR011712">
    <property type="entry name" value="Sig_transdc_His_kin_sub3_dim/P"/>
</dbReference>
<keyword evidence="9" id="KW-1185">Reference proteome</keyword>
<name>A0A235FD32_9BACL</name>
<evidence type="ECO:0000256" key="2">
    <source>
        <dbReference type="ARBA" id="ARBA00012438"/>
    </source>
</evidence>
<accession>A0A235FD32</accession>
<comment type="caution">
    <text evidence="8">The sequence shown here is derived from an EMBL/GenBank/DDBJ whole genome shotgun (WGS) entry which is preliminary data.</text>
</comment>
<dbReference type="GO" id="GO:0016020">
    <property type="term" value="C:membrane"/>
    <property type="evidence" value="ECO:0007669"/>
    <property type="project" value="InterPro"/>
</dbReference>
<feature type="domain" description="GAF" evidence="7">
    <location>
        <begin position="35"/>
        <end position="186"/>
    </location>
</feature>
<protein>
    <recommendedName>
        <fullName evidence="2">histidine kinase</fullName>
        <ecNumber evidence="2">2.7.13.3</ecNumber>
    </recommendedName>
</protein>
<evidence type="ECO:0000256" key="1">
    <source>
        <dbReference type="ARBA" id="ARBA00000085"/>
    </source>
</evidence>
<evidence type="ECO:0000313" key="9">
    <source>
        <dbReference type="Proteomes" id="UP000215059"/>
    </source>
</evidence>
<dbReference type="SUPFAM" id="SSF55781">
    <property type="entry name" value="GAF domain-like"/>
    <property type="match status" value="2"/>
</dbReference>
<feature type="domain" description="GAF" evidence="7">
    <location>
        <begin position="207"/>
        <end position="343"/>
    </location>
</feature>
<evidence type="ECO:0000259" key="7">
    <source>
        <dbReference type="SMART" id="SM00065"/>
    </source>
</evidence>
<dbReference type="Gene3D" id="3.30.450.40">
    <property type="match status" value="2"/>
</dbReference>
<sequence length="561" mass="63286">MRITEMEAEWMAEAMNTNEINTLKVIAETLNQSHELRPMLQSVLEKLLEITKLQTGWIFLVDEEPIYHFVADCHLPPALAIDNKRPMCENSCWCLDKYWDGRLNSAVNIINCKRIEDAIECNWGDTGGLTHHATVPIAAGGEKFGVLNIGSPGKVHFEENELNLLQSVALQIGTAIKRTKLYGEQQERANTLEQLDDFGRYVWKIQNVNDFPEKVVKKIAGLFHWSQVAFMIKEEKAMTLHTTFTNGAVKKIKKRFSLGIVEELRNKSLDDEELIQDLEKEGFIDDCTIAVSLTMGEEILGALIVCNERKPDSYKECDKKTLKAIADYVALAVQNAVLNEKSRELALAEERNRLARDLHDSVNQKLFSLSLTAKGLKAFAPKENEIMQESLDEIQNISQEVLQEMRALIWQLRPAGLEEGIGATLEKYGKSLGIQVDVKISSCCHMPRVIEEALWRIGQEALNNISKHAKTDKAELTLEYVDDTISMKIRDYGEGFQYDENVFGRYSLGLTSMRERTCMLGGKWEIDSRPGCGTELSVKFNLKGDSLDGKTASKERGGDAF</sequence>
<dbReference type="OrthoDB" id="9795828at2"/>
<organism evidence="8 9">
    <name type="scientific">Fictibacillus aquaticus</name>
    <dbReference type="NCBI Taxonomy" id="2021314"/>
    <lineage>
        <taxon>Bacteria</taxon>
        <taxon>Bacillati</taxon>
        <taxon>Bacillota</taxon>
        <taxon>Bacilli</taxon>
        <taxon>Bacillales</taxon>
        <taxon>Fictibacillaceae</taxon>
        <taxon>Fictibacillus</taxon>
    </lineage>
</organism>
<dbReference type="EMBL" id="NOII01000001">
    <property type="protein sequence ID" value="OYD59290.1"/>
    <property type="molecule type" value="Genomic_DNA"/>
</dbReference>
<proteinExistence type="predicted"/>
<dbReference type="GO" id="GO:0000155">
    <property type="term" value="F:phosphorelay sensor kinase activity"/>
    <property type="evidence" value="ECO:0007669"/>
    <property type="project" value="InterPro"/>
</dbReference>